<organism evidence="6 7">
    <name type="scientific">Tritrichomonas musculus</name>
    <dbReference type="NCBI Taxonomy" id="1915356"/>
    <lineage>
        <taxon>Eukaryota</taxon>
        <taxon>Metamonada</taxon>
        <taxon>Parabasalia</taxon>
        <taxon>Tritrichomonadida</taxon>
        <taxon>Tritrichomonadidae</taxon>
        <taxon>Tritrichomonas</taxon>
    </lineage>
</organism>
<dbReference type="Gene3D" id="3.80.10.10">
    <property type="entry name" value="Ribonuclease Inhibitor"/>
    <property type="match status" value="2"/>
</dbReference>
<accession>A0ABR2IRJ2</accession>
<reference evidence="6 7" key="1">
    <citation type="submission" date="2024-04" db="EMBL/GenBank/DDBJ databases">
        <title>Tritrichomonas musculus Genome.</title>
        <authorList>
            <person name="Alves-Ferreira E."/>
            <person name="Grigg M."/>
            <person name="Lorenzi H."/>
            <person name="Galac M."/>
        </authorList>
    </citation>
    <scope>NUCLEOTIDE SEQUENCE [LARGE SCALE GENOMIC DNA]</scope>
    <source>
        <strain evidence="6 7">EAF2021</strain>
    </source>
</reference>
<dbReference type="PROSITE" id="PS00107">
    <property type="entry name" value="PROTEIN_KINASE_ATP"/>
    <property type="match status" value="1"/>
</dbReference>
<dbReference type="InterPro" id="IPR026906">
    <property type="entry name" value="LRR_5"/>
</dbReference>
<keyword evidence="1 3" id="KW-0547">Nucleotide-binding</keyword>
<dbReference type="Gene3D" id="3.30.200.20">
    <property type="entry name" value="Phosphorylase Kinase, domain 1"/>
    <property type="match status" value="1"/>
</dbReference>
<dbReference type="SUPFAM" id="SSF56112">
    <property type="entry name" value="Protein kinase-like (PK-like)"/>
    <property type="match status" value="1"/>
</dbReference>
<evidence type="ECO:0000313" key="6">
    <source>
        <dbReference type="EMBL" id="KAK8867252.1"/>
    </source>
</evidence>
<dbReference type="PROSITE" id="PS50011">
    <property type="entry name" value="PROTEIN_KINASE_DOM"/>
    <property type="match status" value="1"/>
</dbReference>
<evidence type="ECO:0000259" key="5">
    <source>
        <dbReference type="PROSITE" id="PS50011"/>
    </source>
</evidence>
<dbReference type="SUPFAM" id="SSF52058">
    <property type="entry name" value="L domain-like"/>
    <property type="match status" value="1"/>
</dbReference>
<dbReference type="Pfam" id="PF00069">
    <property type="entry name" value="Pkinase"/>
    <property type="match status" value="1"/>
</dbReference>
<name>A0ABR2IRJ2_9EUKA</name>
<proteinExistence type="predicted"/>
<dbReference type="Pfam" id="PF13306">
    <property type="entry name" value="LRR_5"/>
    <property type="match status" value="3"/>
</dbReference>
<gene>
    <name evidence="6" type="ORF">M9Y10_010229</name>
</gene>
<dbReference type="InterPro" id="IPR032675">
    <property type="entry name" value="LRR_dom_sf"/>
</dbReference>
<dbReference type="Proteomes" id="UP001470230">
    <property type="component" value="Unassembled WGS sequence"/>
</dbReference>
<keyword evidence="7" id="KW-1185">Reference proteome</keyword>
<sequence>MEIQIDSGLRLKLNVDDCTASVIKSPTVTGNVFIPQIILHENLHYKIISLGRYAFESINVQSITFPENSEIKTFEKYCFSNADIKMLQIPAELEFLEEGWCSSARNIANIEVSPKNKKYIYFENQFLLGKSTDKFDILYFARSDIETAVIPSQVKILKRYCLSKHYKLKEIIFPDNSEAKCIENQAFCATPIERLILSSKIEVISPSNFENLEKLVEIEISAKNKNFSVIDNNKYLVGKSDPRIKTFDQLMFCCRNVKNAKIPSYIKQITDYAFHSVKLQTLDFESNSSLEIIGEQAFIYCSLLKSIEIPASVKKLCLHAFRCASDLESILFLGKNLEFQNYCFSDCRKLKIMSFPNAIEINLAKNQSFGNIPKETKIFVCKDAKLNGPGIDKIRSQINYIEGKEVVNKKEIKKEEKNDKKEEKSSDKDRDIELLLSHIKYLESHLCKYEKIEPFDLESARNGGKEGKVEIQPKEKSFFIGEDDEESQEVIEKIGEGATSVAYKVYDKRNDRIICKKVLKTDEEQAAFKKLQNSMKEFEALVSLNHPCICEAIGFNMQEKVTTNDDKKNSKKEKEEVENDDDYEYEDDEAPKDDKSKKPMTTVALFMEFIPYKMKDTLEKGILNNTLKVRAAIDVAFGMSYIHQKGMMHRDLKLENIMLDYAYDAKIIDFDLVGFMNNDELKESLTKGIGTFAYMSPEMANEEDYNNKTDVYSYGVVLFAIFTGHLPKQSLKDKLNKKPVRFPHSSSSISKYCIELIKKCIDYDINKRPSFDKIIDDMRQHSFRLADEIDFNIINQRYLTLDYIRKQNIFK</sequence>
<evidence type="ECO:0000256" key="3">
    <source>
        <dbReference type="PROSITE-ProRule" id="PRU10141"/>
    </source>
</evidence>
<dbReference type="InterPro" id="IPR008271">
    <property type="entry name" value="Ser/Thr_kinase_AS"/>
</dbReference>
<dbReference type="InterPro" id="IPR000719">
    <property type="entry name" value="Prot_kinase_dom"/>
</dbReference>
<dbReference type="InterPro" id="IPR017441">
    <property type="entry name" value="Protein_kinase_ATP_BS"/>
</dbReference>
<protein>
    <recommendedName>
        <fullName evidence="5">Protein kinase domain-containing protein</fullName>
    </recommendedName>
</protein>
<dbReference type="SMART" id="SM00220">
    <property type="entry name" value="S_TKc"/>
    <property type="match status" value="1"/>
</dbReference>
<keyword evidence="2 3" id="KW-0067">ATP-binding</keyword>
<dbReference type="PANTHER" id="PTHR44329">
    <property type="entry name" value="SERINE/THREONINE-PROTEIN KINASE TNNI3K-RELATED"/>
    <property type="match status" value="1"/>
</dbReference>
<evidence type="ECO:0000256" key="1">
    <source>
        <dbReference type="ARBA" id="ARBA00022741"/>
    </source>
</evidence>
<dbReference type="InterPro" id="IPR051681">
    <property type="entry name" value="Ser/Thr_Kinases-Pseudokinases"/>
</dbReference>
<dbReference type="EMBL" id="JAPFFF010000015">
    <property type="protein sequence ID" value="KAK8867252.1"/>
    <property type="molecule type" value="Genomic_DNA"/>
</dbReference>
<comment type="caution">
    <text evidence="6">The sequence shown here is derived from an EMBL/GenBank/DDBJ whole genome shotgun (WGS) entry which is preliminary data.</text>
</comment>
<feature type="domain" description="Protein kinase" evidence="5">
    <location>
        <begin position="488"/>
        <end position="784"/>
    </location>
</feature>
<evidence type="ECO:0000256" key="4">
    <source>
        <dbReference type="SAM" id="MobiDB-lite"/>
    </source>
</evidence>
<dbReference type="PROSITE" id="PS00108">
    <property type="entry name" value="PROTEIN_KINASE_ST"/>
    <property type="match status" value="1"/>
</dbReference>
<dbReference type="Gene3D" id="1.10.510.10">
    <property type="entry name" value="Transferase(Phosphotransferase) domain 1"/>
    <property type="match status" value="1"/>
</dbReference>
<evidence type="ECO:0000256" key="2">
    <source>
        <dbReference type="ARBA" id="ARBA00022840"/>
    </source>
</evidence>
<feature type="binding site" evidence="3">
    <location>
        <position position="516"/>
    </location>
    <ligand>
        <name>ATP</name>
        <dbReference type="ChEBI" id="CHEBI:30616"/>
    </ligand>
</feature>
<feature type="region of interest" description="Disordered" evidence="4">
    <location>
        <begin position="562"/>
        <end position="596"/>
    </location>
</feature>
<evidence type="ECO:0000313" key="7">
    <source>
        <dbReference type="Proteomes" id="UP001470230"/>
    </source>
</evidence>
<feature type="compositionally biased region" description="Basic and acidic residues" evidence="4">
    <location>
        <begin position="562"/>
        <end position="575"/>
    </location>
</feature>
<dbReference type="InterPro" id="IPR011009">
    <property type="entry name" value="Kinase-like_dom_sf"/>
</dbReference>
<feature type="compositionally biased region" description="Acidic residues" evidence="4">
    <location>
        <begin position="576"/>
        <end position="591"/>
    </location>
</feature>